<dbReference type="Pfam" id="PF00734">
    <property type="entry name" value="CBM_1"/>
    <property type="match status" value="1"/>
</dbReference>
<reference evidence="5" key="2">
    <citation type="submission" date="2021-10" db="EMBL/GenBank/DDBJ databases">
        <title>Phylogenomics reveals ancestral predisposition of the termite-cultivated fungus Termitomyces towards a domesticated lifestyle.</title>
        <authorList>
            <person name="Auxier B."/>
            <person name="Grum-Grzhimaylo A."/>
            <person name="Cardenas M.E."/>
            <person name="Lodge J.D."/>
            <person name="Laessoe T."/>
            <person name="Pedersen O."/>
            <person name="Smith M.E."/>
            <person name="Kuyper T.W."/>
            <person name="Franco-Molano E.A."/>
            <person name="Baroni T.J."/>
            <person name="Aanen D.K."/>
        </authorList>
    </citation>
    <scope>NUCLEOTIDE SEQUENCE</scope>
    <source>
        <strain evidence="5">D49</strain>
    </source>
</reference>
<feature type="compositionally biased region" description="Low complexity" evidence="2">
    <location>
        <begin position="39"/>
        <end position="68"/>
    </location>
</feature>
<dbReference type="GO" id="GO:0005975">
    <property type="term" value="P:carbohydrate metabolic process"/>
    <property type="evidence" value="ECO:0007669"/>
    <property type="project" value="InterPro"/>
</dbReference>
<dbReference type="AlphaFoldDB" id="A0A9P7FVY2"/>
<keyword evidence="1 3" id="KW-0732">Signal</keyword>
<evidence type="ECO:0000256" key="1">
    <source>
        <dbReference type="ARBA" id="ARBA00022729"/>
    </source>
</evidence>
<accession>A0A9P7FVY2</accession>
<dbReference type="InterPro" id="IPR000254">
    <property type="entry name" value="CBD"/>
</dbReference>
<evidence type="ECO:0000313" key="5">
    <source>
        <dbReference type="EMBL" id="KAG5639632.1"/>
    </source>
</evidence>
<evidence type="ECO:0000256" key="2">
    <source>
        <dbReference type="SAM" id="MobiDB-lite"/>
    </source>
</evidence>
<dbReference type="GO" id="GO:0005576">
    <property type="term" value="C:extracellular region"/>
    <property type="evidence" value="ECO:0007669"/>
    <property type="project" value="InterPro"/>
</dbReference>
<dbReference type="OrthoDB" id="2119228at2759"/>
<feature type="domain" description="CBM1" evidence="4">
    <location>
        <begin position="24"/>
        <end position="36"/>
    </location>
</feature>
<organism evidence="5 6">
    <name type="scientific">Sphagnurus paluster</name>
    <dbReference type="NCBI Taxonomy" id="117069"/>
    <lineage>
        <taxon>Eukaryota</taxon>
        <taxon>Fungi</taxon>
        <taxon>Dikarya</taxon>
        <taxon>Basidiomycota</taxon>
        <taxon>Agaricomycotina</taxon>
        <taxon>Agaricomycetes</taxon>
        <taxon>Agaricomycetidae</taxon>
        <taxon>Agaricales</taxon>
        <taxon>Tricholomatineae</taxon>
        <taxon>Lyophyllaceae</taxon>
        <taxon>Sphagnurus</taxon>
    </lineage>
</organism>
<feature type="signal peptide" evidence="3">
    <location>
        <begin position="1"/>
        <end position="19"/>
    </location>
</feature>
<comment type="caution">
    <text evidence="5">The sequence shown here is derived from an EMBL/GenBank/DDBJ whole genome shotgun (WGS) entry which is preliminary data.</text>
</comment>
<proteinExistence type="predicted"/>
<evidence type="ECO:0000259" key="4">
    <source>
        <dbReference type="Pfam" id="PF00734"/>
    </source>
</evidence>
<keyword evidence="6" id="KW-1185">Reference proteome</keyword>
<evidence type="ECO:0000313" key="6">
    <source>
        <dbReference type="Proteomes" id="UP000717328"/>
    </source>
</evidence>
<dbReference type="GO" id="GO:0030248">
    <property type="term" value="F:cellulose binding"/>
    <property type="evidence" value="ECO:0007669"/>
    <property type="project" value="InterPro"/>
</dbReference>
<dbReference type="EMBL" id="JABCKI010005716">
    <property type="protein sequence ID" value="KAG5639632.1"/>
    <property type="molecule type" value="Genomic_DNA"/>
</dbReference>
<evidence type="ECO:0000256" key="3">
    <source>
        <dbReference type="SAM" id="SignalP"/>
    </source>
</evidence>
<name>A0A9P7FVY2_9AGAR</name>
<sequence length="96" mass="9814">MKLVASFVALALFVTSSLAAQPVWAQCGGIGWTGDKRSSSTTAPPSSSSSITPTSVTSTTSSSPPTSTGFVKTSGTRFTLDGQTYTVVGFVMLTQV</sequence>
<feature type="chain" id="PRO_5040164741" description="CBM1 domain-containing protein" evidence="3">
    <location>
        <begin position="20"/>
        <end position="96"/>
    </location>
</feature>
<reference evidence="5" key="1">
    <citation type="submission" date="2021-02" db="EMBL/GenBank/DDBJ databases">
        <authorList>
            <person name="Nieuwenhuis M."/>
            <person name="Van De Peppel L.J.J."/>
        </authorList>
    </citation>
    <scope>NUCLEOTIDE SEQUENCE</scope>
    <source>
        <strain evidence="5">D49</strain>
    </source>
</reference>
<gene>
    <name evidence="5" type="ORF">H0H81_008793</name>
</gene>
<feature type="region of interest" description="Disordered" evidence="2">
    <location>
        <begin position="33"/>
        <end position="73"/>
    </location>
</feature>
<dbReference type="Proteomes" id="UP000717328">
    <property type="component" value="Unassembled WGS sequence"/>
</dbReference>
<protein>
    <recommendedName>
        <fullName evidence="4">CBM1 domain-containing protein</fullName>
    </recommendedName>
</protein>